<reference evidence="1" key="1">
    <citation type="submission" date="2022-01" db="EMBL/GenBank/DDBJ databases">
        <authorList>
            <person name="Jo J.-H."/>
            <person name="Im W.-T."/>
        </authorList>
    </citation>
    <scope>NUCLEOTIDE SEQUENCE</scope>
    <source>
        <strain evidence="1">NA20</strain>
    </source>
</reference>
<accession>A0ABS9KRL3</accession>
<proteinExistence type="predicted"/>
<dbReference type="RefSeq" id="WP_237871766.1">
    <property type="nucleotide sequence ID" value="NZ_JAKLTR010000006.1"/>
</dbReference>
<dbReference type="Proteomes" id="UP001165367">
    <property type="component" value="Unassembled WGS sequence"/>
</dbReference>
<evidence type="ECO:0000313" key="2">
    <source>
        <dbReference type="Proteomes" id="UP001165367"/>
    </source>
</evidence>
<organism evidence="1 2">
    <name type="scientific">Terrimonas ginsenosidimutans</name>
    <dbReference type="NCBI Taxonomy" id="2908004"/>
    <lineage>
        <taxon>Bacteria</taxon>
        <taxon>Pseudomonadati</taxon>
        <taxon>Bacteroidota</taxon>
        <taxon>Chitinophagia</taxon>
        <taxon>Chitinophagales</taxon>
        <taxon>Chitinophagaceae</taxon>
        <taxon>Terrimonas</taxon>
    </lineage>
</organism>
<comment type="caution">
    <text evidence="1">The sequence shown here is derived from an EMBL/GenBank/DDBJ whole genome shotgun (WGS) entry which is preliminary data.</text>
</comment>
<protein>
    <submittedName>
        <fullName evidence="1">Uncharacterized protein</fullName>
    </submittedName>
</protein>
<dbReference type="EMBL" id="JAKLTR010000006">
    <property type="protein sequence ID" value="MCG2614910.1"/>
    <property type="molecule type" value="Genomic_DNA"/>
</dbReference>
<evidence type="ECO:0000313" key="1">
    <source>
        <dbReference type="EMBL" id="MCG2614910.1"/>
    </source>
</evidence>
<gene>
    <name evidence="1" type="ORF">LZZ85_11480</name>
</gene>
<sequence length="152" mass="16252">MNIIASSGFDGLIVRGEVDIRLYQGETEVNRVYEPNLVVDLGKTNVAKLLGGDAAGKAVTKFGVGTNAVSAAVGDVGLTGMFSKSIDSVSYPDSRSVMFHFDLDNGEANGISIREFGLLNDSNVLFARKVREAAIVKTNLIRLVGTWKITIN</sequence>
<keyword evidence="2" id="KW-1185">Reference proteome</keyword>
<name>A0ABS9KRL3_9BACT</name>